<feature type="transmembrane region" description="Helical" evidence="5">
    <location>
        <begin position="225"/>
        <end position="244"/>
    </location>
</feature>
<dbReference type="Pfam" id="PF04991">
    <property type="entry name" value="LicD"/>
    <property type="match status" value="1"/>
</dbReference>
<feature type="transmembrane region" description="Helical" evidence="5">
    <location>
        <begin position="171"/>
        <end position="194"/>
    </location>
</feature>
<feature type="transmembrane region" description="Helical" evidence="5">
    <location>
        <begin position="201"/>
        <end position="219"/>
    </location>
</feature>
<feature type="transmembrane region" description="Helical" evidence="5">
    <location>
        <begin position="404"/>
        <end position="422"/>
    </location>
</feature>
<dbReference type="InterPro" id="IPR007016">
    <property type="entry name" value="O-antigen_ligase-rel_domated"/>
</dbReference>
<evidence type="ECO:0000256" key="4">
    <source>
        <dbReference type="ARBA" id="ARBA00023136"/>
    </source>
</evidence>
<dbReference type="PANTHER" id="PTHR43404">
    <property type="entry name" value="LIPOPOLYSACCHARIDE CHOLINEPHOSPHOTRANSFERASE LICD"/>
    <property type="match status" value="1"/>
</dbReference>
<accession>A0A0F2DA27</accession>
<proteinExistence type="predicted"/>
<feature type="transmembrane region" description="Helical" evidence="5">
    <location>
        <begin position="428"/>
        <end position="447"/>
    </location>
</feature>
<evidence type="ECO:0008006" key="10">
    <source>
        <dbReference type="Google" id="ProtNLM"/>
    </source>
</evidence>
<dbReference type="InterPro" id="IPR007074">
    <property type="entry name" value="LicD/FKTN/FKRP_NTP_transf"/>
</dbReference>
<dbReference type="PATRIC" id="fig|28037.214.peg.975"/>
<dbReference type="InterPro" id="IPR052942">
    <property type="entry name" value="LPS_cholinephosphotransferase"/>
</dbReference>
<protein>
    <recommendedName>
        <fullName evidence="10">Lipopolysaccharide cholinephosphotransferase LicD1</fullName>
    </recommendedName>
</protein>
<name>A0A0F2DA27_STROR</name>
<evidence type="ECO:0000256" key="3">
    <source>
        <dbReference type="ARBA" id="ARBA00022989"/>
    </source>
</evidence>
<evidence type="ECO:0000259" key="6">
    <source>
        <dbReference type="Pfam" id="PF04932"/>
    </source>
</evidence>
<feature type="transmembrane region" description="Helical" evidence="5">
    <location>
        <begin position="97"/>
        <end position="115"/>
    </location>
</feature>
<evidence type="ECO:0000259" key="7">
    <source>
        <dbReference type="Pfam" id="PF04991"/>
    </source>
</evidence>
<feature type="domain" description="LicD/FKTN/FKRP nucleotidyltransferase" evidence="7">
    <location>
        <begin position="476"/>
        <end position="692"/>
    </location>
</feature>
<evidence type="ECO:0000313" key="9">
    <source>
        <dbReference type="Proteomes" id="UP000033716"/>
    </source>
</evidence>
<dbReference type="Pfam" id="PF04932">
    <property type="entry name" value="Wzy_C"/>
    <property type="match status" value="1"/>
</dbReference>
<evidence type="ECO:0000256" key="1">
    <source>
        <dbReference type="ARBA" id="ARBA00004141"/>
    </source>
</evidence>
<evidence type="ECO:0000256" key="2">
    <source>
        <dbReference type="ARBA" id="ARBA00022692"/>
    </source>
</evidence>
<dbReference type="GO" id="GO:0009100">
    <property type="term" value="P:glycoprotein metabolic process"/>
    <property type="evidence" value="ECO:0007669"/>
    <property type="project" value="UniProtKB-ARBA"/>
</dbReference>
<dbReference type="Proteomes" id="UP000033716">
    <property type="component" value="Unassembled WGS sequence"/>
</dbReference>
<dbReference type="GO" id="GO:0016020">
    <property type="term" value="C:membrane"/>
    <property type="evidence" value="ECO:0007669"/>
    <property type="project" value="UniProtKB-SubCell"/>
</dbReference>
<dbReference type="RefSeq" id="WP_033629513.1">
    <property type="nucleotide sequence ID" value="NZ_JYGO01000002.1"/>
</dbReference>
<dbReference type="AlphaFoldDB" id="A0A0F2DA27"/>
<evidence type="ECO:0000256" key="5">
    <source>
        <dbReference type="SAM" id="Phobius"/>
    </source>
</evidence>
<feature type="transmembrane region" description="Helical" evidence="5">
    <location>
        <begin position="71"/>
        <end position="91"/>
    </location>
</feature>
<comment type="subcellular location">
    <subcellularLocation>
        <location evidence="1">Membrane</location>
        <topology evidence="1">Multi-pass membrane protein</topology>
    </subcellularLocation>
</comment>
<dbReference type="EMBL" id="JYGR01000005">
    <property type="protein sequence ID" value="KJQ70447.1"/>
    <property type="molecule type" value="Genomic_DNA"/>
</dbReference>
<feature type="domain" description="O-antigen ligase-related" evidence="6">
    <location>
        <begin position="211"/>
        <end position="374"/>
    </location>
</feature>
<feature type="transmembrane region" description="Helical" evidence="5">
    <location>
        <begin position="122"/>
        <end position="147"/>
    </location>
</feature>
<reference evidence="8 9" key="1">
    <citation type="submission" date="2015-02" db="EMBL/GenBank/DDBJ databases">
        <title>Evolution of amylase-binding proteins of oral streptococcal species.</title>
        <authorList>
            <person name="Haase E.M."/>
        </authorList>
    </citation>
    <scope>NUCLEOTIDE SEQUENCE [LARGE SCALE GENOMIC DNA]</scope>
    <source>
        <strain evidence="8 9">SK141</strain>
    </source>
</reference>
<organism evidence="8 9">
    <name type="scientific">Streptococcus oralis subsp. oralis</name>
    <dbReference type="NCBI Taxonomy" id="1891914"/>
    <lineage>
        <taxon>Bacteria</taxon>
        <taxon>Bacillati</taxon>
        <taxon>Bacillota</taxon>
        <taxon>Bacilli</taxon>
        <taxon>Lactobacillales</taxon>
        <taxon>Streptococcaceae</taxon>
        <taxon>Streptococcus</taxon>
    </lineage>
</organism>
<gene>
    <name evidence="8" type="primary">licD1_2</name>
    <name evidence="8" type="ORF">TZ92_00972</name>
</gene>
<feature type="transmembrane region" description="Helical" evidence="5">
    <location>
        <begin position="40"/>
        <end position="59"/>
    </location>
</feature>
<comment type="caution">
    <text evidence="8">The sequence shown here is derived from an EMBL/GenBank/DDBJ whole genome shotgun (WGS) entry which is preliminary data.</text>
</comment>
<evidence type="ECO:0000313" key="8">
    <source>
        <dbReference type="EMBL" id="KJQ70447.1"/>
    </source>
</evidence>
<keyword evidence="4 5" id="KW-0472">Membrane</keyword>
<keyword evidence="2 5" id="KW-0812">Transmembrane</keyword>
<dbReference type="PANTHER" id="PTHR43404:SF2">
    <property type="entry name" value="LIPOPOLYSACCHARIDE CHOLINEPHOSPHOTRANSFERASE LICD"/>
    <property type="match status" value="1"/>
</dbReference>
<sequence>MISFIEKNYFKINLLFLSVISFYCMAGLIVPLQSISANKFVTLGMTLMGVLLGLYNFFIKKAYLTVRKIEYLILFFLMNILTAVLVVKYGFSTNIKNLVVFFIYFFAIYPVFQSFTVKKARALFEVFFSVITVANTIGVLVSIWQFFMLQGYRVFDYKGLLIRQGFVESRLFGILASPNYLSIISLMVVIYLWMRLSIYKPVLKTLAISSILLNFAYIVLSGSRTTYICLLVVALLYALMTANWTKKSKSLLTVLVIVGLVFVGYNGIKYSSDIYLKTHSAQIQKNRENGQNGDNNLSLERTDTSEENISNNRFAIWQSTASFIPRRPLFGYSGGNWYELGKEYDASAYIIKQHYLTHNGYLELLFYDGITGFIPMAIFMLSFIISSLKKYKKDLQEGRHNHELITILLMTVVILISNLFLSSTFYGISLQGCILFVISGYYFSVLYKKRDGYRKLDEAEIKEVELGVMDYIHNLCQKENINYSLAYGTLLGAVRHKGYIPWDDDIDISLKRDEYDKLYQAILQDNDPVYKVVSWENDARYPYPFYRVYDARTVYDNNYIDNDIDLGICVDVFPFDYYADVNKDMVKLDTYRRLSVYTLYGIHNKNAKFKNIVRYILVLVFRLTRVKTWNQKMNILSMQEKDGDFIDYLMENKRVSTKFDKSFLDTTIDSPFEDRVYKIPAAYQQILSAIYGDDFMEIPPLEKRVKHDDFLAYIKEG</sequence>
<keyword evidence="3 5" id="KW-1133">Transmembrane helix</keyword>
<feature type="transmembrane region" description="Helical" evidence="5">
    <location>
        <begin position="364"/>
        <end position="384"/>
    </location>
</feature>
<feature type="transmembrane region" description="Helical" evidence="5">
    <location>
        <begin position="12"/>
        <end position="34"/>
    </location>
</feature>
<feature type="transmembrane region" description="Helical" evidence="5">
    <location>
        <begin position="251"/>
        <end position="268"/>
    </location>
</feature>